<evidence type="ECO:0000256" key="1">
    <source>
        <dbReference type="ARBA" id="ARBA00022801"/>
    </source>
</evidence>
<keyword evidence="5" id="KW-1185">Reference proteome</keyword>
<keyword evidence="1 2" id="KW-0378">Hydrolase</keyword>
<dbReference type="InterPro" id="IPR014051">
    <property type="entry name" value="Phosphoesterase_HXTX"/>
</dbReference>
<dbReference type="InterPro" id="IPR004175">
    <property type="entry name" value="RNA_CPDase"/>
</dbReference>
<feature type="short sequence motif" description="HXTX 2" evidence="2">
    <location>
        <begin position="127"/>
        <end position="130"/>
    </location>
</feature>
<feature type="active site" description="Proton donor" evidence="2">
    <location>
        <position position="42"/>
    </location>
</feature>
<name>A0A1I2SRV0_9BACI</name>
<dbReference type="SUPFAM" id="SSF55144">
    <property type="entry name" value="LigT-like"/>
    <property type="match status" value="1"/>
</dbReference>
<organism evidence="4 5">
    <name type="scientific">Halobacillus alkaliphilus</name>
    <dbReference type="NCBI Taxonomy" id="396056"/>
    <lineage>
        <taxon>Bacteria</taxon>
        <taxon>Bacillati</taxon>
        <taxon>Bacillota</taxon>
        <taxon>Bacilli</taxon>
        <taxon>Bacillales</taxon>
        <taxon>Bacillaceae</taxon>
        <taxon>Halobacillus</taxon>
    </lineage>
</organism>
<comment type="similarity">
    <text evidence="2">Belongs to the 2H phosphoesterase superfamily. ThpR family.</text>
</comment>
<reference evidence="5" key="1">
    <citation type="submission" date="2016-10" db="EMBL/GenBank/DDBJ databases">
        <authorList>
            <person name="Varghese N."/>
            <person name="Submissions S."/>
        </authorList>
    </citation>
    <scope>NUCLEOTIDE SEQUENCE [LARGE SCALE GENOMIC DNA]</scope>
    <source>
        <strain evidence="5">FP5</strain>
    </source>
</reference>
<comment type="function">
    <text evidence="2">Hydrolyzes RNA 2',3'-cyclic phosphodiester to an RNA 2'-phosphomonoester.</text>
</comment>
<evidence type="ECO:0000259" key="3">
    <source>
        <dbReference type="Pfam" id="PF02834"/>
    </source>
</evidence>
<feature type="domain" description="Phosphoesterase HXTX" evidence="3">
    <location>
        <begin position="11"/>
        <end position="91"/>
    </location>
</feature>
<keyword evidence="4" id="KW-0436">Ligase</keyword>
<dbReference type="NCBIfam" id="TIGR02258">
    <property type="entry name" value="2_5_ligase"/>
    <property type="match status" value="1"/>
</dbReference>
<sequence>MSAHYFFGIKASSHIQKYLKEWQRILSKSMDYKVWTDPEDLHITIKFLGGCSDEIMKAYLNELKKQDWPESFTLKVGPAGYFGQLVKPRVFLAEVENITPLLMLKDQVDRTGEKFGFKKENRKFHPHITLAKKNAEGDSPLSKEANSSVFDEVYSMRVDHFYLFRIHPDQNPKYEAVEKFDL</sequence>
<gene>
    <name evidence="4" type="ORF">SAMN05216353_15511</name>
</gene>
<feature type="domain" description="Phosphoesterase HXTX" evidence="3">
    <location>
        <begin position="101"/>
        <end position="174"/>
    </location>
</feature>
<dbReference type="PANTHER" id="PTHR35561:SF1">
    <property type="entry name" value="RNA 2',3'-CYCLIC PHOSPHODIESTERASE"/>
    <property type="match status" value="1"/>
</dbReference>
<proteinExistence type="inferred from homology"/>
<feature type="active site" description="Proton acceptor" evidence="2">
    <location>
        <position position="127"/>
    </location>
</feature>
<dbReference type="PANTHER" id="PTHR35561">
    <property type="entry name" value="RNA 2',3'-CYCLIC PHOSPHODIESTERASE"/>
    <property type="match status" value="1"/>
</dbReference>
<dbReference type="Proteomes" id="UP000198897">
    <property type="component" value="Unassembled WGS sequence"/>
</dbReference>
<dbReference type="InterPro" id="IPR009097">
    <property type="entry name" value="Cyclic_Pdiesterase"/>
</dbReference>
<feature type="short sequence motif" description="HXTX 1" evidence="2">
    <location>
        <begin position="42"/>
        <end position="45"/>
    </location>
</feature>
<dbReference type="AlphaFoldDB" id="A0A1I2SRV0"/>
<dbReference type="GO" id="GO:0016874">
    <property type="term" value="F:ligase activity"/>
    <property type="evidence" value="ECO:0007669"/>
    <property type="project" value="UniProtKB-KW"/>
</dbReference>
<protein>
    <recommendedName>
        <fullName evidence="2">RNA 2',3'-cyclic phosphodiesterase</fullName>
        <shortName evidence="2">RNA 2',3'-CPDase</shortName>
        <ecNumber evidence="2">3.1.4.58</ecNumber>
    </recommendedName>
</protein>
<comment type="catalytic activity">
    <reaction evidence="2">
        <text>a 3'-end 2',3'-cyclophospho-ribonucleotide-RNA + H2O = a 3'-end 2'-phospho-ribonucleotide-RNA + H(+)</text>
        <dbReference type="Rhea" id="RHEA:11828"/>
        <dbReference type="Rhea" id="RHEA-COMP:10464"/>
        <dbReference type="Rhea" id="RHEA-COMP:17353"/>
        <dbReference type="ChEBI" id="CHEBI:15377"/>
        <dbReference type="ChEBI" id="CHEBI:15378"/>
        <dbReference type="ChEBI" id="CHEBI:83064"/>
        <dbReference type="ChEBI" id="CHEBI:173113"/>
        <dbReference type="EC" id="3.1.4.58"/>
    </reaction>
</comment>
<dbReference type="Pfam" id="PF02834">
    <property type="entry name" value="LigT_PEase"/>
    <property type="match status" value="2"/>
</dbReference>
<dbReference type="GO" id="GO:0004113">
    <property type="term" value="F:2',3'-cyclic-nucleotide 3'-phosphodiesterase activity"/>
    <property type="evidence" value="ECO:0007669"/>
    <property type="project" value="InterPro"/>
</dbReference>
<evidence type="ECO:0000313" key="5">
    <source>
        <dbReference type="Proteomes" id="UP000198897"/>
    </source>
</evidence>
<dbReference type="GO" id="GO:0008664">
    <property type="term" value="F:RNA 2',3'-cyclic 3'-phosphodiesterase activity"/>
    <property type="evidence" value="ECO:0007669"/>
    <property type="project" value="UniProtKB-EC"/>
</dbReference>
<dbReference type="EMBL" id="FOOG01000055">
    <property type="protein sequence ID" value="SFG55432.1"/>
    <property type="molecule type" value="Genomic_DNA"/>
</dbReference>
<evidence type="ECO:0000313" key="4">
    <source>
        <dbReference type="EMBL" id="SFG55432.1"/>
    </source>
</evidence>
<dbReference type="HAMAP" id="MF_01940">
    <property type="entry name" value="RNA_CPDase"/>
    <property type="match status" value="1"/>
</dbReference>
<dbReference type="Gene3D" id="3.90.1140.10">
    <property type="entry name" value="Cyclic phosphodiesterase"/>
    <property type="match status" value="1"/>
</dbReference>
<dbReference type="EC" id="3.1.4.58" evidence="2"/>
<evidence type="ECO:0000256" key="2">
    <source>
        <dbReference type="HAMAP-Rule" id="MF_01940"/>
    </source>
</evidence>
<accession>A0A1I2SRV0</accession>
<dbReference type="RefSeq" id="WP_175477929.1">
    <property type="nucleotide sequence ID" value="NZ_FOOG01000055.1"/>
</dbReference>